<keyword evidence="2" id="KW-1185">Reference proteome</keyword>
<name>A0AAV3Z297_9GAST</name>
<organism evidence="1 2">
    <name type="scientific">Plakobranchus ocellatus</name>
    <dbReference type="NCBI Taxonomy" id="259542"/>
    <lineage>
        <taxon>Eukaryota</taxon>
        <taxon>Metazoa</taxon>
        <taxon>Spiralia</taxon>
        <taxon>Lophotrochozoa</taxon>
        <taxon>Mollusca</taxon>
        <taxon>Gastropoda</taxon>
        <taxon>Heterobranchia</taxon>
        <taxon>Euthyneura</taxon>
        <taxon>Panpulmonata</taxon>
        <taxon>Sacoglossa</taxon>
        <taxon>Placobranchoidea</taxon>
        <taxon>Plakobranchidae</taxon>
        <taxon>Plakobranchus</taxon>
    </lineage>
</organism>
<proteinExistence type="predicted"/>
<evidence type="ECO:0000313" key="1">
    <source>
        <dbReference type="EMBL" id="GFN89524.1"/>
    </source>
</evidence>
<dbReference type="Proteomes" id="UP000735302">
    <property type="component" value="Unassembled WGS sequence"/>
</dbReference>
<comment type="caution">
    <text evidence="1">The sequence shown here is derived from an EMBL/GenBank/DDBJ whole genome shotgun (WGS) entry which is preliminary data.</text>
</comment>
<protein>
    <submittedName>
        <fullName evidence="1">Uncharacterized protein</fullName>
    </submittedName>
</protein>
<sequence>MAPDAFALNQLGFFHPQRQSRGDHKFEITKVMVLAPIFPDWCAGLPGLPGLPSPAAALAQAPDNSFTFLTRQPITDKTVWEFPRMATNYTLATVDITPGRTRLPDGKLKSHLILVLVMVDK</sequence>
<gene>
    <name evidence="1" type="ORF">PoB_001603000</name>
</gene>
<dbReference type="AlphaFoldDB" id="A0AAV3Z297"/>
<reference evidence="1 2" key="1">
    <citation type="journal article" date="2021" name="Elife">
        <title>Chloroplast acquisition without the gene transfer in kleptoplastic sea slugs, Plakobranchus ocellatus.</title>
        <authorList>
            <person name="Maeda T."/>
            <person name="Takahashi S."/>
            <person name="Yoshida T."/>
            <person name="Shimamura S."/>
            <person name="Takaki Y."/>
            <person name="Nagai Y."/>
            <person name="Toyoda A."/>
            <person name="Suzuki Y."/>
            <person name="Arimoto A."/>
            <person name="Ishii H."/>
            <person name="Satoh N."/>
            <person name="Nishiyama T."/>
            <person name="Hasebe M."/>
            <person name="Maruyama T."/>
            <person name="Minagawa J."/>
            <person name="Obokata J."/>
            <person name="Shigenobu S."/>
        </authorList>
    </citation>
    <scope>NUCLEOTIDE SEQUENCE [LARGE SCALE GENOMIC DNA]</scope>
</reference>
<accession>A0AAV3Z297</accession>
<dbReference type="EMBL" id="BLXT01001936">
    <property type="protein sequence ID" value="GFN89524.1"/>
    <property type="molecule type" value="Genomic_DNA"/>
</dbReference>
<evidence type="ECO:0000313" key="2">
    <source>
        <dbReference type="Proteomes" id="UP000735302"/>
    </source>
</evidence>